<dbReference type="OrthoDB" id="5673at2759"/>
<name>A0A1E7FW97_9STRA</name>
<evidence type="ECO:0008006" key="4">
    <source>
        <dbReference type="Google" id="ProtNLM"/>
    </source>
</evidence>
<feature type="transmembrane region" description="Helical" evidence="1">
    <location>
        <begin position="117"/>
        <end position="136"/>
    </location>
</feature>
<dbReference type="Proteomes" id="UP000095751">
    <property type="component" value="Unassembled WGS sequence"/>
</dbReference>
<keyword evidence="1" id="KW-1133">Transmembrane helix</keyword>
<dbReference type="AlphaFoldDB" id="A0A1E7FW97"/>
<feature type="transmembrane region" description="Helical" evidence="1">
    <location>
        <begin position="182"/>
        <end position="200"/>
    </location>
</feature>
<proteinExistence type="predicted"/>
<accession>A0A1E7FW97</accession>
<dbReference type="EMBL" id="KV784353">
    <property type="protein sequence ID" value="OEU22405.1"/>
    <property type="molecule type" value="Genomic_DNA"/>
</dbReference>
<keyword evidence="1" id="KW-0472">Membrane</keyword>
<reference evidence="2 3" key="1">
    <citation type="submission" date="2016-09" db="EMBL/GenBank/DDBJ databases">
        <title>Extensive genetic diversity and differential bi-allelic expression allows diatom success in the polar Southern Ocean.</title>
        <authorList>
            <consortium name="DOE Joint Genome Institute"/>
            <person name="Mock T."/>
            <person name="Otillar R.P."/>
            <person name="Strauss J."/>
            <person name="Dupont C."/>
            <person name="Frickenhaus S."/>
            <person name="Maumus F."/>
            <person name="Mcmullan M."/>
            <person name="Sanges R."/>
            <person name="Schmutz J."/>
            <person name="Toseland A."/>
            <person name="Valas R."/>
            <person name="Veluchamy A."/>
            <person name="Ward B.J."/>
            <person name="Allen A."/>
            <person name="Barry K."/>
            <person name="Falciatore A."/>
            <person name="Ferrante M."/>
            <person name="Fortunato A.E."/>
            <person name="Gloeckner G."/>
            <person name="Gruber A."/>
            <person name="Hipkin R."/>
            <person name="Janech M."/>
            <person name="Kroth P."/>
            <person name="Leese F."/>
            <person name="Lindquist E."/>
            <person name="Lyon B.R."/>
            <person name="Martin J."/>
            <person name="Mayer C."/>
            <person name="Parker M."/>
            <person name="Quesneville H."/>
            <person name="Raymond J."/>
            <person name="Uhlig C."/>
            <person name="Valentin K.U."/>
            <person name="Worden A.Z."/>
            <person name="Armbrust E.V."/>
            <person name="Bowler C."/>
            <person name="Green B."/>
            <person name="Moulton V."/>
            <person name="Van Oosterhout C."/>
            <person name="Grigoriev I."/>
        </authorList>
    </citation>
    <scope>NUCLEOTIDE SEQUENCE [LARGE SCALE GENOMIC DNA]</scope>
    <source>
        <strain evidence="2 3">CCMP1102</strain>
    </source>
</reference>
<organism evidence="2 3">
    <name type="scientific">Fragilariopsis cylindrus CCMP1102</name>
    <dbReference type="NCBI Taxonomy" id="635003"/>
    <lineage>
        <taxon>Eukaryota</taxon>
        <taxon>Sar</taxon>
        <taxon>Stramenopiles</taxon>
        <taxon>Ochrophyta</taxon>
        <taxon>Bacillariophyta</taxon>
        <taxon>Bacillariophyceae</taxon>
        <taxon>Bacillariophycidae</taxon>
        <taxon>Bacillariales</taxon>
        <taxon>Bacillariaceae</taxon>
        <taxon>Fragilariopsis</taxon>
    </lineage>
</organism>
<protein>
    <recommendedName>
        <fullName evidence="4">Phosphatidate cytidylyltransferase</fullName>
    </recommendedName>
</protein>
<gene>
    <name evidence="2" type="ORF">FRACYDRAFT_232561</name>
</gene>
<sequence length="206" mass="22785">MIDISILQQLFDEPMYRNLATALLTVVYVKVVIGSCNWAVSQNILAPKISRKCIHIAAGSWIIFWPIFSKEHWTWKCNILVPAVYTVQLFVKGAILNVGSSDEDVKTMTRTGSAAELLLGPIFFTILMCIVGLNFFRTQIGVVIMSMLGFGDGIAPLIGYYFPMGYYPTYPFGPTDKKTVTGSLGFFVASCLGYYILKFGSTDAIS</sequence>
<evidence type="ECO:0000313" key="2">
    <source>
        <dbReference type="EMBL" id="OEU22405.1"/>
    </source>
</evidence>
<keyword evidence="1" id="KW-0812">Transmembrane</keyword>
<feature type="transmembrane region" description="Helical" evidence="1">
    <location>
        <begin position="143"/>
        <end position="162"/>
    </location>
</feature>
<evidence type="ECO:0000256" key="1">
    <source>
        <dbReference type="SAM" id="Phobius"/>
    </source>
</evidence>
<evidence type="ECO:0000313" key="3">
    <source>
        <dbReference type="Proteomes" id="UP000095751"/>
    </source>
</evidence>
<dbReference type="KEGG" id="fcy:FRACYDRAFT_232561"/>
<dbReference type="InParanoid" id="A0A1E7FW97"/>
<feature type="transmembrane region" description="Helical" evidence="1">
    <location>
        <begin position="20"/>
        <end position="40"/>
    </location>
</feature>
<keyword evidence="3" id="KW-1185">Reference proteome</keyword>